<dbReference type="AlphaFoldDB" id="A0A1X6PHM2"/>
<proteinExistence type="predicted"/>
<keyword evidence="3" id="KW-1185">Reference proteome</keyword>
<gene>
    <name evidence="2" type="ORF">BU14_0053s0015</name>
</gene>
<organism evidence="2 3">
    <name type="scientific">Porphyra umbilicalis</name>
    <name type="common">Purple laver</name>
    <name type="synonym">Red alga</name>
    <dbReference type="NCBI Taxonomy" id="2786"/>
    <lineage>
        <taxon>Eukaryota</taxon>
        <taxon>Rhodophyta</taxon>
        <taxon>Bangiophyceae</taxon>
        <taxon>Bangiales</taxon>
        <taxon>Bangiaceae</taxon>
        <taxon>Porphyra</taxon>
    </lineage>
</organism>
<evidence type="ECO:0000256" key="1">
    <source>
        <dbReference type="SAM" id="MobiDB-lite"/>
    </source>
</evidence>
<accession>A0A1X6PHM2</accession>
<name>A0A1X6PHM2_PORUM</name>
<sequence>MRTSAPSRRAASPPRRPRAAWMAVRAATATTGRRRSGRGTKSPPAKRPTGPSADTRRRERAVLTGTRWPSPAAAPSRRRGARGTASPARPPPRKEAVCPRQRQPRRGTTLLTSRETPP</sequence>
<reference evidence="2 3" key="1">
    <citation type="submission" date="2017-03" db="EMBL/GenBank/DDBJ databases">
        <title>WGS assembly of Porphyra umbilicalis.</title>
        <authorList>
            <person name="Brawley S.H."/>
            <person name="Blouin N.A."/>
            <person name="Ficko-Blean E."/>
            <person name="Wheeler G.L."/>
            <person name="Lohr M."/>
            <person name="Goodson H.V."/>
            <person name="Jenkins J.W."/>
            <person name="Blaby-Haas C.E."/>
            <person name="Helliwell K.E."/>
            <person name="Chan C."/>
            <person name="Marriage T."/>
            <person name="Bhattacharya D."/>
            <person name="Klein A.S."/>
            <person name="Badis Y."/>
            <person name="Brodie J."/>
            <person name="Cao Y."/>
            <person name="Collen J."/>
            <person name="Dittami S.M."/>
            <person name="Gachon C.M."/>
            <person name="Green B.R."/>
            <person name="Karpowicz S."/>
            <person name="Kim J.W."/>
            <person name="Kudahl U."/>
            <person name="Lin S."/>
            <person name="Michel G."/>
            <person name="Mittag M."/>
            <person name="Olson B.J."/>
            <person name="Pangilinan J."/>
            <person name="Peng Y."/>
            <person name="Qiu H."/>
            <person name="Shu S."/>
            <person name="Singer J.T."/>
            <person name="Smith A.G."/>
            <person name="Sprecher B.N."/>
            <person name="Wagner V."/>
            <person name="Wang W."/>
            <person name="Wang Z.-Y."/>
            <person name="Yan J."/>
            <person name="Yarish C."/>
            <person name="Zoeuner-Riek S."/>
            <person name="Zhuang Y."/>
            <person name="Zou Y."/>
            <person name="Lindquist E.A."/>
            <person name="Grimwood J."/>
            <person name="Barry K."/>
            <person name="Rokhsar D.S."/>
            <person name="Schmutz J."/>
            <person name="Stiller J.W."/>
            <person name="Grossman A.R."/>
            <person name="Prochnik S.E."/>
        </authorList>
    </citation>
    <scope>NUCLEOTIDE SEQUENCE [LARGE SCALE GENOMIC DNA]</scope>
    <source>
        <strain evidence="2">4086291</strain>
    </source>
</reference>
<feature type="region of interest" description="Disordered" evidence="1">
    <location>
        <begin position="1"/>
        <end position="118"/>
    </location>
</feature>
<evidence type="ECO:0000313" key="2">
    <source>
        <dbReference type="EMBL" id="OSX80351.1"/>
    </source>
</evidence>
<protein>
    <submittedName>
        <fullName evidence="2">Uncharacterized protein</fullName>
    </submittedName>
</protein>
<evidence type="ECO:0000313" key="3">
    <source>
        <dbReference type="Proteomes" id="UP000218209"/>
    </source>
</evidence>
<dbReference type="Proteomes" id="UP000218209">
    <property type="component" value="Unassembled WGS sequence"/>
</dbReference>
<feature type="compositionally biased region" description="Low complexity" evidence="1">
    <location>
        <begin position="1"/>
        <end position="31"/>
    </location>
</feature>
<dbReference type="EMBL" id="KV918776">
    <property type="protein sequence ID" value="OSX80351.1"/>
    <property type="molecule type" value="Genomic_DNA"/>
</dbReference>
<feature type="compositionally biased region" description="Polar residues" evidence="1">
    <location>
        <begin position="109"/>
        <end position="118"/>
    </location>
</feature>